<dbReference type="AlphaFoldDB" id="A0A2V1GVZ6"/>
<evidence type="ECO:0000313" key="1">
    <source>
        <dbReference type="EMBL" id="PVZ68128.1"/>
    </source>
</evidence>
<accession>A0A2V1GVZ6</accession>
<name>A0A2V1GVZ6_9GAMM</name>
<dbReference type="SUPFAM" id="SSF53649">
    <property type="entry name" value="Alkaline phosphatase-like"/>
    <property type="match status" value="1"/>
</dbReference>
<dbReference type="Gene3D" id="3.40.720.10">
    <property type="entry name" value="Alkaline Phosphatase, subunit A"/>
    <property type="match status" value="1"/>
</dbReference>
<reference evidence="1 2" key="1">
    <citation type="submission" date="2018-04" db="EMBL/GenBank/DDBJ databases">
        <title>Thalassorhabdus spongiae gen. nov., sp. nov., isolated from a marine sponge in South-West Iceland.</title>
        <authorList>
            <person name="Knobloch S."/>
            <person name="Daussin A."/>
            <person name="Johannsson R."/>
            <person name="Marteinsson V.T."/>
        </authorList>
    </citation>
    <scope>NUCLEOTIDE SEQUENCE [LARGE SCALE GENOMIC DNA]</scope>
    <source>
        <strain evidence="1 2">Hp12</strain>
    </source>
</reference>
<dbReference type="PROSITE" id="PS51257">
    <property type="entry name" value="PROKAR_LIPOPROTEIN"/>
    <property type="match status" value="1"/>
</dbReference>
<proteinExistence type="predicted"/>
<organism evidence="1 2">
    <name type="scientific">Pelagibaculum spongiae</name>
    <dbReference type="NCBI Taxonomy" id="2080658"/>
    <lineage>
        <taxon>Bacteria</taxon>
        <taxon>Pseudomonadati</taxon>
        <taxon>Pseudomonadota</taxon>
        <taxon>Gammaproteobacteria</taxon>
        <taxon>Oceanospirillales</taxon>
        <taxon>Pelagibaculum</taxon>
    </lineage>
</organism>
<dbReference type="InterPro" id="IPR017850">
    <property type="entry name" value="Alkaline_phosphatase_core_sf"/>
</dbReference>
<sequence length="67" mass="7224">MLAIRIGPYSKSYPNKKLYVVNIAFSIGCDAEAFEGGMLSDVAPTMLSLMGLNQPAEMTGKPLMLVK</sequence>
<comment type="caution">
    <text evidence="1">The sequence shown here is derived from an EMBL/GenBank/DDBJ whole genome shotgun (WGS) entry which is preliminary data.</text>
</comment>
<protein>
    <recommendedName>
        <fullName evidence="3">Metalloenzyme domain-containing protein</fullName>
    </recommendedName>
</protein>
<evidence type="ECO:0008006" key="3">
    <source>
        <dbReference type="Google" id="ProtNLM"/>
    </source>
</evidence>
<dbReference type="Proteomes" id="UP000244906">
    <property type="component" value="Unassembled WGS sequence"/>
</dbReference>
<gene>
    <name evidence="1" type="ORF">DC094_12540</name>
</gene>
<dbReference type="EMBL" id="QDDL01000005">
    <property type="protein sequence ID" value="PVZ68128.1"/>
    <property type="molecule type" value="Genomic_DNA"/>
</dbReference>
<keyword evidence="2" id="KW-1185">Reference proteome</keyword>
<evidence type="ECO:0000313" key="2">
    <source>
        <dbReference type="Proteomes" id="UP000244906"/>
    </source>
</evidence>
<dbReference type="RefSeq" id="WP_116687457.1">
    <property type="nucleotide sequence ID" value="NZ_CAWNYD010000005.1"/>
</dbReference>